<feature type="region of interest" description="Disordered" evidence="2">
    <location>
        <begin position="146"/>
        <end position="193"/>
    </location>
</feature>
<dbReference type="InterPro" id="IPR008207">
    <property type="entry name" value="Sig_transdc_His_kin_Hpt_dom"/>
</dbReference>
<dbReference type="AlphaFoldDB" id="A0A928Z8D8"/>
<dbReference type="Gene3D" id="1.20.120.160">
    <property type="entry name" value="HPT domain"/>
    <property type="match status" value="1"/>
</dbReference>
<proteinExistence type="predicted"/>
<evidence type="ECO:0000256" key="1">
    <source>
        <dbReference type="PROSITE-ProRule" id="PRU00110"/>
    </source>
</evidence>
<dbReference type="GO" id="GO:0000160">
    <property type="term" value="P:phosphorelay signal transduction system"/>
    <property type="evidence" value="ECO:0007669"/>
    <property type="project" value="InterPro"/>
</dbReference>
<keyword evidence="5" id="KW-1185">Reference proteome</keyword>
<evidence type="ECO:0000313" key="5">
    <source>
        <dbReference type="Proteomes" id="UP000621799"/>
    </source>
</evidence>
<sequence>MTSNEPDLSNFSMLDLFHMEVEERAAILNENLLALEARSRGELERDNLDLSSLSESLMRAAHAIKGAARIVQIEAAVQIAHGMEDCFVAVQTQKIELQTSQIDELLESVDWLLNLSQIPEAELDGWLRDRTRDIDRQLACMAAIANPPPSSQQATLSNPLTPEPPSSKYRSFQKKRSKWRKRSPSSIVDLPQG</sequence>
<dbReference type="InterPro" id="IPR051315">
    <property type="entry name" value="Bact_Chemotaxis_CheA"/>
</dbReference>
<dbReference type="Proteomes" id="UP000621799">
    <property type="component" value="Unassembled WGS sequence"/>
</dbReference>
<dbReference type="SMART" id="SM00073">
    <property type="entry name" value="HPT"/>
    <property type="match status" value="1"/>
</dbReference>
<keyword evidence="1" id="KW-0597">Phosphoprotein</keyword>
<evidence type="ECO:0000259" key="3">
    <source>
        <dbReference type="PROSITE" id="PS50894"/>
    </source>
</evidence>
<dbReference type="PROSITE" id="PS50894">
    <property type="entry name" value="HPT"/>
    <property type="match status" value="1"/>
</dbReference>
<dbReference type="PANTHER" id="PTHR43395:SF1">
    <property type="entry name" value="CHEMOTAXIS PROTEIN CHEA"/>
    <property type="match status" value="1"/>
</dbReference>
<comment type="caution">
    <text evidence="4">The sequence shown here is derived from an EMBL/GenBank/DDBJ whole genome shotgun (WGS) entry which is preliminary data.</text>
</comment>
<feature type="modified residue" description="Phosphohistidine" evidence="1">
    <location>
        <position position="62"/>
    </location>
</feature>
<feature type="compositionally biased region" description="Polar residues" evidence="2">
    <location>
        <begin position="151"/>
        <end position="160"/>
    </location>
</feature>
<dbReference type="CDD" id="cd00088">
    <property type="entry name" value="HPT"/>
    <property type="match status" value="1"/>
</dbReference>
<protein>
    <submittedName>
        <fullName evidence="4">Hpt domain-containing protein</fullName>
    </submittedName>
</protein>
<accession>A0A928Z8D8</accession>
<dbReference type="SUPFAM" id="SSF47226">
    <property type="entry name" value="Histidine-containing phosphotransfer domain, HPT domain"/>
    <property type="match status" value="1"/>
</dbReference>
<feature type="compositionally biased region" description="Basic residues" evidence="2">
    <location>
        <begin position="171"/>
        <end position="183"/>
    </location>
</feature>
<dbReference type="EMBL" id="JADEXN010000029">
    <property type="protein sequence ID" value="MBE9039746.1"/>
    <property type="molecule type" value="Genomic_DNA"/>
</dbReference>
<organism evidence="4 5">
    <name type="scientific">Zarconia navalis LEGE 11467</name>
    <dbReference type="NCBI Taxonomy" id="1828826"/>
    <lineage>
        <taxon>Bacteria</taxon>
        <taxon>Bacillati</taxon>
        <taxon>Cyanobacteriota</taxon>
        <taxon>Cyanophyceae</taxon>
        <taxon>Oscillatoriophycideae</taxon>
        <taxon>Oscillatoriales</taxon>
        <taxon>Oscillatoriales incertae sedis</taxon>
        <taxon>Zarconia</taxon>
        <taxon>Zarconia navalis</taxon>
    </lineage>
</organism>
<evidence type="ECO:0000256" key="2">
    <source>
        <dbReference type="SAM" id="MobiDB-lite"/>
    </source>
</evidence>
<reference evidence="4" key="1">
    <citation type="submission" date="2020-10" db="EMBL/GenBank/DDBJ databases">
        <authorList>
            <person name="Castelo-Branco R."/>
            <person name="Eusebio N."/>
            <person name="Adriana R."/>
            <person name="Vieira A."/>
            <person name="Brugerolle De Fraissinette N."/>
            <person name="Rezende De Castro R."/>
            <person name="Schneider M.P."/>
            <person name="Vasconcelos V."/>
            <person name="Leao P.N."/>
        </authorList>
    </citation>
    <scope>NUCLEOTIDE SEQUENCE</scope>
    <source>
        <strain evidence="4">LEGE 11467</strain>
    </source>
</reference>
<evidence type="ECO:0000313" key="4">
    <source>
        <dbReference type="EMBL" id="MBE9039746.1"/>
    </source>
</evidence>
<feature type="domain" description="HPt" evidence="3">
    <location>
        <begin position="6"/>
        <end position="126"/>
    </location>
</feature>
<name>A0A928Z8D8_9CYAN</name>
<gene>
    <name evidence="4" type="ORF">IQ235_02930</name>
</gene>
<dbReference type="PANTHER" id="PTHR43395">
    <property type="entry name" value="SENSOR HISTIDINE KINASE CHEA"/>
    <property type="match status" value="1"/>
</dbReference>
<dbReference type="RefSeq" id="WP_264320008.1">
    <property type="nucleotide sequence ID" value="NZ_JADEXN010000029.1"/>
</dbReference>
<dbReference type="InterPro" id="IPR036641">
    <property type="entry name" value="HPT_dom_sf"/>
</dbReference>
<dbReference type="Pfam" id="PF01627">
    <property type="entry name" value="Hpt"/>
    <property type="match status" value="1"/>
</dbReference>